<evidence type="ECO:0000259" key="3">
    <source>
        <dbReference type="Pfam" id="PF14543"/>
    </source>
</evidence>
<evidence type="ECO:0008006" key="6">
    <source>
        <dbReference type="Google" id="ProtNLM"/>
    </source>
</evidence>
<dbReference type="SUPFAM" id="SSF50630">
    <property type="entry name" value="Acid proteases"/>
    <property type="match status" value="1"/>
</dbReference>
<dbReference type="OrthoDB" id="1258937at2759"/>
<sequence length="357" mass="39183">MIISNKHESVGQYVPPFTSVVAPVAKHTDSAYNPLYSAQIMTKYVNLHFIHTNFLIDLEAPFTWYDCIVQWNSYPGSCPGNTVCLSPVSCEEYQCTDVRTSTSDQQSSCPPVTNSSILPGWGFCTCPVSAVNPITGSCAEPLLNYDELWFNATDGRTAFPNFYGIYPNSACAPSSTFETFPKNVSGVLALSSSSHALPAYLFGSLERSFALCLPSAVSSNGVLFLGSSPYHLQSEVDVRSLLSYTPLLKHRGNFGHFIGVNSIVIKTISIGVSANTTAKISSVLPYTTLKTDIYKQVVRRFSMVTKRLHPTKPVTPFGLCFKIFNNGWEKVDNFNSQLYEASDQRCGMSGVKQVSRT</sequence>
<comment type="similarity">
    <text evidence="1">Belongs to the peptidase A1 family.</text>
</comment>
<evidence type="ECO:0000259" key="2">
    <source>
        <dbReference type="Pfam" id="PF14541"/>
    </source>
</evidence>
<evidence type="ECO:0000313" key="5">
    <source>
        <dbReference type="Proteomes" id="UP000326396"/>
    </source>
</evidence>
<dbReference type="InterPro" id="IPR032861">
    <property type="entry name" value="TAXi_N"/>
</dbReference>
<organism evidence="4 5">
    <name type="scientific">Mikania micrantha</name>
    <name type="common">bitter vine</name>
    <dbReference type="NCBI Taxonomy" id="192012"/>
    <lineage>
        <taxon>Eukaryota</taxon>
        <taxon>Viridiplantae</taxon>
        <taxon>Streptophyta</taxon>
        <taxon>Embryophyta</taxon>
        <taxon>Tracheophyta</taxon>
        <taxon>Spermatophyta</taxon>
        <taxon>Magnoliopsida</taxon>
        <taxon>eudicotyledons</taxon>
        <taxon>Gunneridae</taxon>
        <taxon>Pentapetalae</taxon>
        <taxon>asterids</taxon>
        <taxon>campanulids</taxon>
        <taxon>Asterales</taxon>
        <taxon>Asteraceae</taxon>
        <taxon>Asteroideae</taxon>
        <taxon>Heliantheae alliance</taxon>
        <taxon>Eupatorieae</taxon>
        <taxon>Mikania</taxon>
    </lineage>
</organism>
<dbReference type="AlphaFoldDB" id="A0A5N6LC81"/>
<comment type="caution">
    <text evidence="4">The sequence shown here is derived from an EMBL/GenBank/DDBJ whole genome shotgun (WGS) entry which is preliminary data.</text>
</comment>
<reference evidence="4 5" key="1">
    <citation type="submission" date="2019-05" db="EMBL/GenBank/DDBJ databases">
        <title>Mikania micrantha, genome provides insights into the molecular mechanism of rapid growth.</title>
        <authorList>
            <person name="Liu B."/>
        </authorList>
    </citation>
    <scope>NUCLEOTIDE SEQUENCE [LARGE SCALE GENOMIC DNA]</scope>
    <source>
        <strain evidence="4">NLD-2019</strain>
        <tissue evidence="4">Leaf</tissue>
    </source>
</reference>
<protein>
    <recommendedName>
        <fullName evidence="6">Peptidase A1 domain-containing protein</fullName>
    </recommendedName>
</protein>
<dbReference type="InterPro" id="IPR021109">
    <property type="entry name" value="Peptidase_aspartic_dom_sf"/>
</dbReference>
<dbReference type="Proteomes" id="UP000326396">
    <property type="component" value="Unassembled WGS sequence"/>
</dbReference>
<feature type="domain" description="Xylanase inhibitor C-terminal" evidence="2">
    <location>
        <begin position="257"/>
        <end position="328"/>
    </location>
</feature>
<evidence type="ECO:0000313" key="4">
    <source>
        <dbReference type="EMBL" id="KAD0371276.1"/>
    </source>
</evidence>
<dbReference type="Gene3D" id="2.40.70.10">
    <property type="entry name" value="Acid Proteases"/>
    <property type="match status" value="2"/>
</dbReference>
<dbReference type="EMBL" id="SZYD01001732">
    <property type="protein sequence ID" value="KAD0371276.1"/>
    <property type="molecule type" value="Genomic_DNA"/>
</dbReference>
<feature type="domain" description="Xylanase inhibitor N-terminal" evidence="3">
    <location>
        <begin position="52"/>
        <end position="227"/>
    </location>
</feature>
<dbReference type="InterPro" id="IPR032799">
    <property type="entry name" value="TAXi_C"/>
</dbReference>
<evidence type="ECO:0000256" key="1">
    <source>
        <dbReference type="ARBA" id="ARBA00007447"/>
    </source>
</evidence>
<dbReference type="Pfam" id="PF14543">
    <property type="entry name" value="TAXi_N"/>
    <property type="match status" value="1"/>
</dbReference>
<name>A0A5N6LC81_9ASTR</name>
<dbReference type="Pfam" id="PF14541">
    <property type="entry name" value="TAXi_C"/>
    <property type="match status" value="1"/>
</dbReference>
<proteinExistence type="inferred from homology"/>
<accession>A0A5N6LC81</accession>
<keyword evidence="5" id="KW-1185">Reference proteome</keyword>
<gene>
    <name evidence="4" type="ORF">E3N88_44364</name>
</gene>